<dbReference type="AlphaFoldDB" id="A0ABD2P5W6"/>
<proteinExistence type="predicted"/>
<feature type="compositionally biased region" description="Polar residues" evidence="1">
    <location>
        <begin position="369"/>
        <end position="384"/>
    </location>
</feature>
<organism evidence="2 3">
    <name type="scientific">Cryptolaemus montrouzieri</name>
    <dbReference type="NCBI Taxonomy" id="559131"/>
    <lineage>
        <taxon>Eukaryota</taxon>
        <taxon>Metazoa</taxon>
        <taxon>Ecdysozoa</taxon>
        <taxon>Arthropoda</taxon>
        <taxon>Hexapoda</taxon>
        <taxon>Insecta</taxon>
        <taxon>Pterygota</taxon>
        <taxon>Neoptera</taxon>
        <taxon>Endopterygota</taxon>
        <taxon>Coleoptera</taxon>
        <taxon>Polyphaga</taxon>
        <taxon>Cucujiformia</taxon>
        <taxon>Coccinelloidea</taxon>
        <taxon>Coccinellidae</taxon>
        <taxon>Scymninae</taxon>
        <taxon>Scymnini</taxon>
        <taxon>Cryptolaemus</taxon>
    </lineage>
</organism>
<evidence type="ECO:0000313" key="3">
    <source>
        <dbReference type="Proteomes" id="UP001516400"/>
    </source>
</evidence>
<feature type="compositionally biased region" description="Low complexity" evidence="1">
    <location>
        <begin position="282"/>
        <end position="368"/>
    </location>
</feature>
<dbReference type="Proteomes" id="UP001516400">
    <property type="component" value="Unassembled WGS sequence"/>
</dbReference>
<evidence type="ECO:0000313" key="2">
    <source>
        <dbReference type="EMBL" id="KAL3286399.1"/>
    </source>
</evidence>
<protein>
    <submittedName>
        <fullName evidence="2">Uncharacterized protein</fullName>
    </submittedName>
</protein>
<gene>
    <name evidence="2" type="ORF">HHI36_000908</name>
</gene>
<reference evidence="2 3" key="1">
    <citation type="journal article" date="2021" name="BMC Biol.">
        <title>Horizontally acquired antibacterial genes associated with adaptive radiation of ladybird beetles.</title>
        <authorList>
            <person name="Li H.S."/>
            <person name="Tang X.F."/>
            <person name="Huang Y.H."/>
            <person name="Xu Z.Y."/>
            <person name="Chen M.L."/>
            <person name="Du X.Y."/>
            <person name="Qiu B.Y."/>
            <person name="Chen P.T."/>
            <person name="Zhang W."/>
            <person name="Slipinski A."/>
            <person name="Escalona H.E."/>
            <person name="Waterhouse R.M."/>
            <person name="Zwick A."/>
            <person name="Pang H."/>
        </authorList>
    </citation>
    <scope>NUCLEOTIDE SEQUENCE [LARGE SCALE GENOMIC DNA]</scope>
    <source>
        <strain evidence="2">SYSU2018</strain>
    </source>
</reference>
<dbReference type="EMBL" id="JABFTP020000185">
    <property type="protein sequence ID" value="KAL3286399.1"/>
    <property type="molecule type" value="Genomic_DNA"/>
</dbReference>
<keyword evidence="3" id="KW-1185">Reference proteome</keyword>
<name>A0ABD2P5W6_9CUCU</name>
<feature type="region of interest" description="Disordered" evidence="1">
    <location>
        <begin position="222"/>
        <end position="384"/>
    </location>
</feature>
<accession>A0ABD2P5W6</accession>
<feature type="compositionally biased region" description="Polar residues" evidence="1">
    <location>
        <begin position="222"/>
        <end position="234"/>
    </location>
</feature>
<comment type="caution">
    <text evidence="2">The sequence shown here is derived from an EMBL/GenBank/DDBJ whole genome shotgun (WGS) entry which is preliminary data.</text>
</comment>
<evidence type="ECO:0000256" key="1">
    <source>
        <dbReference type="SAM" id="MobiDB-lite"/>
    </source>
</evidence>
<feature type="compositionally biased region" description="Low complexity" evidence="1">
    <location>
        <begin position="244"/>
        <end position="255"/>
    </location>
</feature>
<sequence>MIMNKSYSVDINDLVKLINIPHQMINISNNEWHIPSYYKTTALRFGSEKYFEKLAIAGTTGRNIRNLPCVSRKTNEKGICMFAINCLKANGTHLGTCIDKFYFGSCCHIPPVSDVENTIDSDIIPSREPPHRLSTLKPVLTTLAHGSTTSTNTELSTIKKEAIGLSTSTTQRPTTIPTKEEKTTTESKISTTFKVQNFTRLPSIAESRPDVEITTTPQKLTTFMSINGSPSTTSKFDETTEKASSSPTPLTKLTTRFSTKKPKPTLSINSSTVKSTTKKTITKITTKPTAKPSKATSRPKPTTTSSKPVKTSKPTKKPVVTVKVTTRKPSVTTKITKTPPTVTKKPTTTTTVKVTTRKTSLTTTESSTSYHNSTTAPLSTSTGR</sequence>